<accession>C1E8M7</accession>
<organism evidence="2 3">
    <name type="scientific">Micromonas commoda (strain RCC299 / NOUM17 / CCMP2709)</name>
    <name type="common">Picoplanktonic green alga</name>
    <dbReference type="NCBI Taxonomy" id="296587"/>
    <lineage>
        <taxon>Eukaryota</taxon>
        <taxon>Viridiplantae</taxon>
        <taxon>Chlorophyta</taxon>
        <taxon>Mamiellophyceae</taxon>
        <taxon>Mamiellales</taxon>
        <taxon>Mamiellaceae</taxon>
        <taxon>Micromonas</taxon>
    </lineage>
</organism>
<dbReference type="Proteomes" id="UP000002009">
    <property type="component" value="Chromosome 6"/>
</dbReference>
<evidence type="ECO:0000256" key="1">
    <source>
        <dbReference type="SAM" id="MobiDB-lite"/>
    </source>
</evidence>
<protein>
    <submittedName>
        <fullName evidence="2">Uncharacterized protein</fullName>
    </submittedName>
</protein>
<name>C1E8M7_MICCC</name>
<sequence length="290" mass="31987">MAATWAARAGAVICIARARANPVSARRSPPSRLTTARASSADGGPSGSGGDDVDGSPEDSSYRPVSGEELKAAIQECREILEEATRIAGEQARAELAAQFLKVPEGAQASLAVDMARVQLFFQGKGMRPYQAEKVSATLIEIDSIYGDVELLAVKFDRLVRTLPDVDVSEMVFNDPRVLTVKIADAVPRLIELLDIFPLEKVPQMITEAPKLLYETEPIPERFERTCECIKRVYPKETTEGCKYALSEEPTLMFDLPDLQIFQKDERVDIAELPMAVQESLVYATRNEHE</sequence>
<reference evidence="2 3" key="1">
    <citation type="journal article" date="2009" name="Science">
        <title>Green evolution and dynamic adaptations revealed by genomes of the marine picoeukaryotes Micromonas.</title>
        <authorList>
            <person name="Worden A.Z."/>
            <person name="Lee J.H."/>
            <person name="Mock T."/>
            <person name="Rouze P."/>
            <person name="Simmons M.P."/>
            <person name="Aerts A.L."/>
            <person name="Allen A.E."/>
            <person name="Cuvelier M.L."/>
            <person name="Derelle E."/>
            <person name="Everett M.V."/>
            <person name="Foulon E."/>
            <person name="Grimwood J."/>
            <person name="Gundlach H."/>
            <person name="Henrissat B."/>
            <person name="Napoli C."/>
            <person name="McDonald S.M."/>
            <person name="Parker M.S."/>
            <person name="Rombauts S."/>
            <person name="Salamov A."/>
            <person name="Von Dassow P."/>
            <person name="Badger J.H."/>
            <person name="Coutinho P.M."/>
            <person name="Demir E."/>
            <person name="Dubchak I."/>
            <person name="Gentemann C."/>
            <person name="Eikrem W."/>
            <person name="Gready J.E."/>
            <person name="John U."/>
            <person name="Lanier W."/>
            <person name="Lindquist E.A."/>
            <person name="Lucas S."/>
            <person name="Mayer K.F."/>
            <person name="Moreau H."/>
            <person name="Not F."/>
            <person name="Otillar R."/>
            <person name="Panaud O."/>
            <person name="Pangilinan J."/>
            <person name="Paulsen I."/>
            <person name="Piegu B."/>
            <person name="Poliakov A."/>
            <person name="Robbens S."/>
            <person name="Schmutz J."/>
            <person name="Toulza E."/>
            <person name="Wyss T."/>
            <person name="Zelensky A."/>
            <person name="Zhou K."/>
            <person name="Armbrust E.V."/>
            <person name="Bhattacharya D."/>
            <person name="Goodenough U.W."/>
            <person name="Van de Peer Y."/>
            <person name="Grigoriev I.V."/>
        </authorList>
    </citation>
    <scope>NUCLEOTIDE SEQUENCE [LARGE SCALE GENOMIC DNA]</scope>
    <source>
        <strain evidence="3">RCC299 / NOUM17</strain>
    </source>
</reference>
<feature type="region of interest" description="Disordered" evidence="1">
    <location>
        <begin position="21"/>
        <end position="66"/>
    </location>
</feature>
<dbReference type="OMA" id="CIKRVYP"/>
<dbReference type="KEGG" id="mis:MICPUN_59431"/>
<keyword evidence="3" id="KW-1185">Reference proteome</keyword>
<dbReference type="RefSeq" id="XP_002503280.1">
    <property type="nucleotide sequence ID" value="XM_002503234.1"/>
</dbReference>
<dbReference type="eggNOG" id="ENOG502SYWF">
    <property type="taxonomic scope" value="Eukaryota"/>
</dbReference>
<evidence type="ECO:0000313" key="3">
    <source>
        <dbReference type="Proteomes" id="UP000002009"/>
    </source>
</evidence>
<dbReference type="InParanoid" id="C1E8M7"/>
<gene>
    <name evidence="2" type="ORF">MICPUN_59431</name>
</gene>
<dbReference type="AlphaFoldDB" id="C1E8M7"/>
<dbReference type="EMBL" id="CP001327">
    <property type="protein sequence ID" value="ACO64538.1"/>
    <property type="molecule type" value="Genomic_DNA"/>
</dbReference>
<evidence type="ECO:0000313" key="2">
    <source>
        <dbReference type="EMBL" id="ACO64538.1"/>
    </source>
</evidence>
<dbReference type="OrthoDB" id="498004at2759"/>
<dbReference type="GeneID" id="8244211"/>
<proteinExistence type="predicted"/>